<accession>A0A558ANV5</accession>
<dbReference type="InterPro" id="IPR000086">
    <property type="entry name" value="NUDIX_hydrolase_dom"/>
</dbReference>
<proteinExistence type="predicted"/>
<gene>
    <name evidence="2" type="ORF">FNH06_00420</name>
</gene>
<protein>
    <submittedName>
        <fullName evidence="2">NUDIX domain-containing protein</fullName>
    </submittedName>
</protein>
<feature type="domain" description="Nudix hydrolase" evidence="1">
    <location>
        <begin position="52"/>
        <end position="193"/>
    </location>
</feature>
<evidence type="ECO:0000313" key="3">
    <source>
        <dbReference type="Proteomes" id="UP000318578"/>
    </source>
</evidence>
<dbReference type="Proteomes" id="UP000318578">
    <property type="component" value="Unassembled WGS sequence"/>
</dbReference>
<dbReference type="PROSITE" id="PS51462">
    <property type="entry name" value="NUDIX"/>
    <property type="match status" value="1"/>
</dbReference>
<dbReference type="Gene3D" id="3.90.79.10">
    <property type="entry name" value="Nucleoside Triphosphate Pyrophosphohydrolase"/>
    <property type="match status" value="1"/>
</dbReference>
<dbReference type="Pfam" id="PF00293">
    <property type="entry name" value="NUDIX"/>
    <property type="match status" value="1"/>
</dbReference>
<name>A0A558ANV5_9PSEU</name>
<dbReference type="AlphaFoldDB" id="A0A558ANV5"/>
<evidence type="ECO:0000259" key="1">
    <source>
        <dbReference type="PROSITE" id="PS51462"/>
    </source>
</evidence>
<organism evidence="2 3">
    <name type="scientific">Amycolatopsis acidiphila</name>
    <dbReference type="NCBI Taxonomy" id="715473"/>
    <lineage>
        <taxon>Bacteria</taxon>
        <taxon>Bacillati</taxon>
        <taxon>Actinomycetota</taxon>
        <taxon>Actinomycetes</taxon>
        <taxon>Pseudonocardiales</taxon>
        <taxon>Pseudonocardiaceae</taxon>
        <taxon>Amycolatopsis</taxon>
    </lineage>
</organism>
<comment type="caution">
    <text evidence="2">The sequence shown here is derived from an EMBL/GenBank/DDBJ whole genome shotgun (WGS) entry which is preliminary data.</text>
</comment>
<dbReference type="InterPro" id="IPR015797">
    <property type="entry name" value="NUDIX_hydrolase-like_dom_sf"/>
</dbReference>
<dbReference type="OrthoDB" id="3527457at2"/>
<dbReference type="EMBL" id="VJZA01000001">
    <property type="protein sequence ID" value="TVT25934.1"/>
    <property type="molecule type" value="Genomic_DNA"/>
</dbReference>
<dbReference type="SUPFAM" id="SSF55811">
    <property type="entry name" value="Nudix"/>
    <property type="match status" value="1"/>
</dbReference>
<sequence length="201" mass="22436">MVGESTVEETSDCLGVSVDIVVHELVENGFAARDVPEFGLPETDYGKALDHLVQANVDVIVHTAEQNVLLGYRQELPLRGMLWAFGGRMKLGESVTDAAGRALARELGFKNADPARFALDNIYNVIWGSRSIPPEERGFQTLLILMRYECTEPEIPNLNAADETHEWVRWYTPAQIRELHVTGSWLIHPFLPVVLKNAGLL</sequence>
<evidence type="ECO:0000313" key="2">
    <source>
        <dbReference type="EMBL" id="TVT25934.1"/>
    </source>
</evidence>
<reference evidence="2 3" key="1">
    <citation type="submission" date="2019-07" db="EMBL/GenBank/DDBJ databases">
        <title>New species of Amycolatopsis and Streptomyces.</title>
        <authorList>
            <person name="Duangmal K."/>
            <person name="Teo W.F.A."/>
            <person name="Lipun K."/>
        </authorList>
    </citation>
    <scope>NUCLEOTIDE SEQUENCE [LARGE SCALE GENOMIC DNA]</scope>
    <source>
        <strain evidence="2 3">JCM 30562</strain>
    </source>
</reference>
<keyword evidence="3" id="KW-1185">Reference proteome</keyword>